<evidence type="ECO:0000313" key="3">
    <source>
        <dbReference type="Proteomes" id="UP000799291"/>
    </source>
</evidence>
<accession>A0A6G1IBW4</accession>
<reference evidence="2" key="1">
    <citation type="journal article" date="2020" name="Stud. Mycol.">
        <title>101 Dothideomycetes genomes: a test case for predicting lifestyles and emergence of pathogens.</title>
        <authorList>
            <person name="Haridas S."/>
            <person name="Albert R."/>
            <person name="Binder M."/>
            <person name="Bloem J."/>
            <person name="Labutti K."/>
            <person name="Salamov A."/>
            <person name="Andreopoulos B."/>
            <person name="Baker S."/>
            <person name="Barry K."/>
            <person name="Bills G."/>
            <person name="Bluhm B."/>
            <person name="Cannon C."/>
            <person name="Castanera R."/>
            <person name="Culley D."/>
            <person name="Daum C."/>
            <person name="Ezra D."/>
            <person name="Gonzalez J."/>
            <person name="Henrissat B."/>
            <person name="Kuo A."/>
            <person name="Liang C."/>
            <person name="Lipzen A."/>
            <person name="Lutzoni F."/>
            <person name="Magnuson J."/>
            <person name="Mondo S."/>
            <person name="Nolan M."/>
            <person name="Ohm R."/>
            <person name="Pangilinan J."/>
            <person name="Park H.-J."/>
            <person name="Ramirez L."/>
            <person name="Alfaro M."/>
            <person name="Sun H."/>
            <person name="Tritt A."/>
            <person name="Yoshinaga Y."/>
            <person name="Zwiers L.-H."/>
            <person name="Turgeon B."/>
            <person name="Goodwin S."/>
            <person name="Spatafora J."/>
            <person name="Crous P."/>
            <person name="Grigoriev I."/>
        </authorList>
    </citation>
    <scope>NUCLEOTIDE SEQUENCE</scope>
    <source>
        <strain evidence="2">CBS 122367</strain>
    </source>
</reference>
<dbReference type="Proteomes" id="UP000799291">
    <property type="component" value="Unassembled WGS sequence"/>
</dbReference>
<dbReference type="EMBL" id="MU005651">
    <property type="protein sequence ID" value="KAF2675727.1"/>
    <property type="molecule type" value="Genomic_DNA"/>
</dbReference>
<feature type="compositionally biased region" description="Polar residues" evidence="1">
    <location>
        <begin position="187"/>
        <end position="201"/>
    </location>
</feature>
<evidence type="ECO:0000313" key="2">
    <source>
        <dbReference type="EMBL" id="KAF2675727.1"/>
    </source>
</evidence>
<gene>
    <name evidence="2" type="ORF">K458DRAFT_397691</name>
</gene>
<feature type="compositionally biased region" description="Basic and acidic residues" evidence="1">
    <location>
        <begin position="251"/>
        <end position="264"/>
    </location>
</feature>
<protein>
    <submittedName>
        <fullName evidence="2">Uncharacterized protein</fullName>
    </submittedName>
</protein>
<organism evidence="2 3">
    <name type="scientific">Lentithecium fluviatile CBS 122367</name>
    <dbReference type="NCBI Taxonomy" id="1168545"/>
    <lineage>
        <taxon>Eukaryota</taxon>
        <taxon>Fungi</taxon>
        <taxon>Dikarya</taxon>
        <taxon>Ascomycota</taxon>
        <taxon>Pezizomycotina</taxon>
        <taxon>Dothideomycetes</taxon>
        <taxon>Pleosporomycetidae</taxon>
        <taxon>Pleosporales</taxon>
        <taxon>Massarineae</taxon>
        <taxon>Lentitheciaceae</taxon>
        <taxon>Lentithecium</taxon>
    </lineage>
</organism>
<feature type="compositionally biased region" description="Polar residues" evidence="1">
    <location>
        <begin position="119"/>
        <end position="128"/>
    </location>
</feature>
<proteinExistence type="predicted"/>
<dbReference type="AlphaFoldDB" id="A0A6G1IBW4"/>
<dbReference type="OrthoDB" id="3769542at2759"/>
<feature type="region of interest" description="Disordered" evidence="1">
    <location>
        <begin position="250"/>
        <end position="273"/>
    </location>
</feature>
<feature type="compositionally biased region" description="Basic residues" evidence="1">
    <location>
        <begin position="403"/>
        <end position="413"/>
    </location>
</feature>
<keyword evidence="3" id="KW-1185">Reference proteome</keyword>
<feature type="region of interest" description="Disordered" evidence="1">
    <location>
        <begin position="1"/>
        <end position="236"/>
    </location>
</feature>
<name>A0A6G1IBW4_9PLEO</name>
<feature type="compositionally biased region" description="Low complexity" evidence="1">
    <location>
        <begin position="99"/>
        <end position="112"/>
    </location>
</feature>
<feature type="compositionally biased region" description="Basic and acidic residues" evidence="1">
    <location>
        <begin position="165"/>
        <end position="183"/>
    </location>
</feature>
<evidence type="ECO:0000256" key="1">
    <source>
        <dbReference type="SAM" id="MobiDB-lite"/>
    </source>
</evidence>
<feature type="region of interest" description="Disordered" evidence="1">
    <location>
        <begin position="389"/>
        <end position="413"/>
    </location>
</feature>
<sequence length="413" mass="45829">MDQTREMLSPDSLMDAEGDVGSNIGETSWPEIDPAETQEADVLCHREAIEGSQASRRASRATESCLPEHPAALTASQTGAKVDQASDKALASALEPELSGASPAAAAMTSTSDQEPEPRTNQPPSSLSRVVFATEPGGATNTQEGDFQPVARDIGLSRESLTIEEQTRANDELIADHQDDQGDGRVASTSSSGYVATTSPVPHTASHPRYASNESVTHRNIDLPSSRSEVEELSGSVIVDTNGGEAIVIDSSDKEMNMDNDKSRQTPRRRVQRKQVLPRSLEMVNWTSKEYGTRSAASLTAAWEKLAQILDRFHEKMSDIKRYELWNEKYWKHDGRRAHRAWVRYEIEKGVRAQLQIKEAEGLVRRLGRALRRLKEVEEEHWSIAVTMNDGDSEDSDYMPTPTRRHRKKRSPV</sequence>